<protein>
    <submittedName>
        <fullName evidence="1">Uncharacterized protein</fullName>
    </submittedName>
</protein>
<name>A0A0P1BAE4_9BASI</name>
<proteinExistence type="predicted"/>
<organism evidence="1 2">
    <name type="scientific">Ceraceosorus bombacis</name>
    <dbReference type="NCBI Taxonomy" id="401625"/>
    <lineage>
        <taxon>Eukaryota</taxon>
        <taxon>Fungi</taxon>
        <taxon>Dikarya</taxon>
        <taxon>Basidiomycota</taxon>
        <taxon>Ustilaginomycotina</taxon>
        <taxon>Exobasidiomycetes</taxon>
        <taxon>Ceraceosorales</taxon>
        <taxon>Ceraceosoraceae</taxon>
        <taxon>Ceraceosorus</taxon>
    </lineage>
</organism>
<evidence type="ECO:0000313" key="1">
    <source>
        <dbReference type="EMBL" id="CEH12943.1"/>
    </source>
</evidence>
<accession>A0A0P1BAE4</accession>
<evidence type="ECO:0000313" key="2">
    <source>
        <dbReference type="Proteomes" id="UP000054845"/>
    </source>
</evidence>
<reference evidence="1 2" key="1">
    <citation type="submission" date="2014-09" db="EMBL/GenBank/DDBJ databases">
        <authorList>
            <person name="Magalhaes I.L.F."/>
            <person name="Oliveira U."/>
            <person name="Santos F.R."/>
            <person name="Vidigal T.H.D.A."/>
            <person name="Brescovit A.D."/>
            <person name="Santos A.J."/>
        </authorList>
    </citation>
    <scope>NUCLEOTIDE SEQUENCE [LARGE SCALE GENOMIC DNA]</scope>
</reference>
<dbReference type="EMBL" id="CCYA01000192">
    <property type="protein sequence ID" value="CEH12943.1"/>
    <property type="molecule type" value="Genomic_DNA"/>
</dbReference>
<dbReference type="AlphaFoldDB" id="A0A0P1BAE4"/>
<keyword evidence="2" id="KW-1185">Reference proteome</keyword>
<sequence length="67" mass="7782">MLSRSMRRSLLHFEVQVGGGFKQDNLFLKASSAVRYLVLDKAGGVMKRSFSQRCLRWRRNSKDDECD</sequence>
<dbReference type="Proteomes" id="UP000054845">
    <property type="component" value="Unassembled WGS sequence"/>
</dbReference>